<evidence type="ECO:0000256" key="6">
    <source>
        <dbReference type="ARBA" id="ARBA00022723"/>
    </source>
</evidence>
<accession>A0A401NL47</accession>
<evidence type="ECO:0000256" key="14">
    <source>
        <dbReference type="ARBA" id="ARBA00023180"/>
    </source>
</evidence>
<name>A0A401NL47_SCYTO</name>
<dbReference type="FunFam" id="3.40.190.10:FF:000108">
    <property type="entry name" value="melanotransferrin"/>
    <property type="match status" value="1"/>
</dbReference>
<dbReference type="Pfam" id="PF00405">
    <property type="entry name" value="Transferrin"/>
    <property type="match status" value="1"/>
</dbReference>
<dbReference type="CDD" id="cd13529">
    <property type="entry name" value="PBP2_transferrin"/>
    <property type="match status" value="1"/>
</dbReference>
<dbReference type="Proteomes" id="UP000288216">
    <property type="component" value="Unassembled WGS sequence"/>
</dbReference>
<keyword evidence="13" id="KW-1015">Disulfide bond</keyword>
<evidence type="ECO:0000256" key="9">
    <source>
        <dbReference type="ARBA" id="ARBA00022833"/>
    </source>
</evidence>
<dbReference type="PROSITE" id="PS00205">
    <property type="entry name" value="TRANSFERRIN_LIKE_1"/>
    <property type="match status" value="1"/>
</dbReference>
<dbReference type="PANTHER" id="PTHR11485:SF21">
    <property type="entry name" value="MELANOTRANSFERRIN"/>
    <property type="match status" value="1"/>
</dbReference>
<evidence type="ECO:0000256" key="1">
    <source>
        <dbReference type="ARBA" id="ARBA00004609"/>
    </source>
</evidence>
<keyword evidence="10" id="KW-0408">Iron</keyword>
<dbReference type="Gene3D" id="3.40.190.10">
    <property type="entry name" value="Periplasmic binding protein-like II"/>
    <property type="match status" value="2"/>
</dbReference>
<evidence type="ECO:0000256" key="13">
    <source>
        <dbReference type="ARBA" id="ARBA00023157"/>
    </source>
</evidence>
<dbReference type="OrthoDB" id="9981115at2759"/>
<dbReference type="GO" id="GO:0055037">
    <property type="term" value="C:recycling endosome"/>
    <property type="evidence" value="ECO:0007669"/>
    <property type="project" value="TreeGrafter"/>
</dbReference>
<evidence type="ECO:0000256" key="12">
    <source>
        <dbReference type="ARBA" id="ARBA00023136"/>
    </source>
</evidence>
<keyword evidence="2" id="KW-0813">Transport</keyword>
<keyword evidence="11" id="KW-0406">Ion transport</keyword>
<dbReference type="OMA" id="HINCHLA"/>
<gene>
    <name evidence="19" type="ORF">scyTo_0014350</name>
</gene>
<dbReference type="PRINTS" id="PR00422">
    <property type="entry name" value="TRANSFERRIN"/>
</dbReference>
<evidence type="ECO:0000256" key="15">
    <source>
        <dbReference type="ARBA" id="ARBA00023288"/>
    </source>
</evidence>
<dbReference type="GO" id="GO:0046872">
    <property type="term" value="F:metal ion binding"/>
    <property type="evidence" value="ECO:0007669"/>
    <property type="project" value="UniProtKB-KW"/>
</dbReference>
<keyword evidence="6" id="KW-0479">Metal-binding</keyword>
<keyword evidence="20" id="KW-1185">Reference proteome</keyword>
<evidence type="ECO:0000256" key="10">
    <source>
        <dbReference type="ARBA" id="ARBA00023004"/>
    </source>
</evidence>
<proteinExistence type="predicted"/>
<protein>
    <recommendedName>
        <fullName evidence="17">Melanotransferrin</fullName>
    </recommendedName>
</protein>
<keyword evidence="4" id="KW-0410">Iron transport</keyword>
<evidence type="ECO:0000256" key="4">
    <source>
        <dbReference type="ARBA" id="ARBA00022496"/>
    </source>
</evidence>
<dbReference type="GO" id="GO:0005769">
    <property type="term" value="C:early endosome"/>
    <property type="evidence" value="ECO:0007669"/>
    <property type="project" value="TreeGrafter"/>
</dbReference>
<keyword evidence="8" id="KW-0677">Repeat</keyword>
<evidence type="ECO:0000256" key="8">
    <source>
        <dbReference type="ARBA" id="ARBA00022737"/>
    </source>
</evidence>
<feature type="non-terminal residue" evidence="19">
    <location>
        <position position="311"/>
    </location>
</feature>
<keyword evidence="14" id="KW-0325">Glycoprotein</keyword>
<feature type="domain" description="Transferrin-like" evidence="18">
    <location>
        <begin position="33"/>
        <end position="311"/>
    </location>
</feature>
<dbReference type="SMART" id="SM00094">
    <property type="entry name" value="TR_FER"/>
    <property type="match status" value="1"/>
</dbReference>
<keyword evidence="5" id="KW-0336">GPI-anchor</keyword>
<dbReference type="PROSITE" id="PS00207">
    <property type="entry name" value="TRANSFERRIN_LIKE_3"/>
    <property type="match status" value="1"/>
</dbReference>
<evidence type="ECO:0000256" key="7">
    <source>
        <dbReference type="ARBA" id="ARBA00022729"/>
    </source>
</evidence>
<dbReference type="AlphaFoldDB" id="A0A401NL47"/>
<comment type="caution">
    <text evidence="19">The sequence shown here is derived from an EMBL/GenBank/DDBJ whole genome shotgun (WGS) entry which is preliminary data.</text>
</comment>
<dbReference type="InterPro" id="IPR001156">
    <property type="entry name" value="Transferrin-like_dom"/>
</dbReference>
<comment type="subcellular location">
    <subcellularLocation>
        <location evidence="1">Cell membrane</location>
        <topology evidence="1">Lipid-anchor</topology>
        <topology evidence="1">GPI-anchor</topology>
    </subcellularLocation>
</comment>
<evidence type="ECO:0000256" key="3">
    <source>
        <dbReference type="ARBA" id="ARBA00022475"/>
    </source>
</evidence>
<dbReference type="GO" id="GO:0098552">
    <property type="term" value="C:side of membrane"/>
    <property type="evidence" value="ECO:0007669"/>
    <property type="project" value="UniProtKB-KW"/>
</dbReference>
<keyword evidence="12" id="KW-0472">Membrane</keyword>
<dbReference type="PROSITE" id="PS51408">
    <property type="entry name" value="TRANSFERRIN_LIKE_4"/>
    <property type="match status" value="1"/>
</dbReference>
<sequence>MGFNMGRTVQGSALWAVCIAVGIFNLAYGLKEIRWCVTSNLEMNKCNHMKGAFESAEIHPSISCVIAASALDCVKKIVNKEADAVSMDGVTLYQAAKEHKLKPVVGETYDQEAGTHYYAVAVVRKSDTSITINNLKTLKSCHTGYNTTAGWNAPVGYLINTGKMSVMGCNIPQAVSEFFTQSCIPGAQQINFPSSLCQLCVGDEKGENKCADNANERYFGDNGAFRCLAEQRGDIAFVKHSTVPENTDGKNPMAWAKILNSSNYQLLCRDGSRAGVTDWKACHLARVPVHAVVVRSDTDGTSVFNALDAAQ</sequence>
<reference evidence="19 20" key="1">
    <citation type="journal article" date="2018" name="Nat. Ecol. Evol.">
        <title>Shark genomes provide insights into elasmobranch evolution and the origin of vertebrates.</title>
        <authorList>
            <person name="Hara Y"/>
            <person name="Yamaguchi K"/>
            <person name="Onimaru K"/>
            <person name="Kadota M"/>
            <person name="Koyanagi M"/>
            <person name="Keeley SD"/>
            <person name="Tatsumi K"/>
            <person name="Tanaka K"/>
            <person name="Motone F"/>
            <person name="Kageyama Y"/>
            <person name="Nozu R"/>
            <person name="Adachi N"/>
            <person name="Nishimura O"/>
            <person name="Nakagawa R"/>
            <person name="Tanegashima C"/>
            <person name="Kiyatake I"/>
            <person name="Matsumoto R"/>
            <person name="Murakumo K"/>
            <person name="Nishida K"/>
            <person name="Terakita A"/>
            <person name="Kuratani S"/>
            <person name="Sato K"/>
            <person name="Hyodo S Kuraku.S."/>
        </authorList>
    </citation>
    <scope>NUCLEOTIDE SEQUENCE [LARGE SCALE GENOMIC DNA]</scope>
</reference>
<organism evidence="19 20">
    <name type="scientific">Scyliorhinus torazame</name>
    <name type="common">Cloudy catshark</name>
    <name type="synonym">Catulus torazame</name>
    <dbReference type="NCBI Taxonomy" id="75743"/>
    <lineage>
        <taxon>Eukaryota</taxon>
        <taxon>Metazoa</taxon>
        <taxon>Chordata</taxon>
        <taxon>Craniata</taxon>
        <taxon>Vertebrata</taxon>
        <taxon>Chondrichthyes</taxon>
        <taxon>Elasmobranchii</taxon>
        <taxon>Galeomorphii</taxon>
        <taxon>Galeoidea</taxon>
        <taxon>Carcharhiniformes</taxon>
        <taxon>Scyliorhinidae</taxon>
        <taxon>Scyliorhinus</taxon>
    </lineage>
</organism>
<keyword evidence="15" id="KW-0449">Lipoprotein</keyword>
<dbReference type="InterPro" id="IPR018195">
    <property type="entry name" value="Transferrin_Fe_BS"/>
</dbReference>
<evidence type="ECO:0000256" key="5">
    <source>
        <dbReference type="ARBA" id="ARBA00022622"/>
    </source>
</evidence>
<dbReference type="GO" id="GO:0006826">
    <property type="term" value="P:iron ion transport"/>
    <property type="evidence" value="ECO:0007669"/>
    <property type="project" value="UniProtKB-KW"/>
</dbReference>
<dbReference type="GO" id="GO:0005886">
    <property type="term" value="C:plasma membrane"/>
    <property type="evidence" value="ECO:0007669"/>
    <property type="project" value="UniProtKB-SubCell"/>
</dbReference>
<evidence type="ECO:0000313" key="19">
    <source>
        <dbReference type="EMBL" id="GCB61580.1"/>
    </source>
</evidence>
<evidence type="ECO:0000256" key="2">
    <source>
        <dbReference type="ARBA" id="ARBA00022448"/>
    </source>
</evidence>
<evidence type="ECO:0000259" key="18">
    <source>
        <dbReference type="PROSITE" id="PS51408"/>
    </source>
</evidence>
<dbReference type="SUPFAM" id="SSF53850">
    <property type="entry name" value="Periplasmic binding protein-like II"/>
    <property type="match status" value="1"/>
</dbReference>
<evidence type="ECO:0000256" key="16">
    <source>
        <dbReference type="ARBA" id="ARBA00054140"/>
    </source>
</evidence>
<evidence type="ECO:0000256" key="11">
    <source>
        <dbReference type="ARBA" id="ARBA00023065"/>
    </source>
</evidence>
<dbReference type="STRING" id="75743.A0A401NL47"/>
<dbReference type="PANTHER" id="PTHR11485">
    <property type="entry name" value="TRANSFERRIN"/>
    <property type="match status" value="1"/>
</dbReference>
<keyword evidence="3" id="KW-1003">Cell membrane</keyword>
<evidence type="ECO:0000256" key="17">
    <source>
        <dbReference type="ARBA" id="ARBA00072985"/>
    </source>
</evidence>
<evidence type="ECO:0000313" key="20">
    <source>
        <dbReference type="Proteomes" id="UP000288216"/>
    </source>
</evidence>
<keyword evidence="9" id="KW-0862">Zinc</keyword>
<dbReference type="EMBL" id="BFAA01007674">
    <property type="protein sequence ID" value="GCB61580.1"/>
    <property type="molecule type" value="Genomic_DNA"/>
</dbReference>
<comment type="function">
    <text evidence="16">Involved in iron cellular uptake. Seems to be internalized and then recycled back to the cell membrane. Binds a single atom of iron per subunit. Could also bind zinc.</text>
</comment>
<keyword evidence="7" id="KW-0732">Signal</keyword>
<dbReference type="GO" id="GO:0005615">
    <property type="term" value="C:extracellular space"/>
    <property type="evidence" value="ECO:0007669"/>
    <property type="project" value="TreeGrafter"/>
</dbReference>